<dbReference type="SUPFAM" id="SSF53850">
    <property type="entry name" value="Periplasmic binding protein-like II"/>
    <property type="match status" value="1"/>
</dbReference>
<protein>
    <submittedName>
        <fullName evidence="6">DNA-binding transcriptional LysR family regulator</fullName>
    </submittedName>
</protein>
<dbReference type="InterPro" id="IPR000847">
    <property type="entry name" value="LysR_HTH_N"/>
</dbReference>
<name>A0A7W7WE91_9ACTN</name>
<dbReference type="Proteomes" id="UP000534286">
    <property type="component" value="Unassembled WGS sequence"/>
</dbReference>
<keyword evidence="2" id="KW-0805">Transcription regulation</keyword>
<dbReference type="GO" id="GO:0003700">
    <property type="term" value="F:DNA-binding transcription factor activity"/>
    <property type="evidence" value="ECO:0007669"/>
    <property type="project" value="InterPro"/>
</dbReference>
<dbReference type="PANTHER" id="PTHR30346">
    <property type="entry name" value="TRANSCRIPTIONAL DUAL REGULATOR HCAR-RELATED"/>
    <property type="match status" value="1"/>
</dbReference>
<dbReference type="Gene3D" id="1.10.10.10">
    <property type="entry name" value="Winged helix-like DNA-binding domain superfamily/Winged helix DNA-binding domain"/>
    <property type="match status" value="1"/>
</dbReference>
<gene>
    <name evidence="6" type="ORF">FHR32_007600</name>
</gene>
<dbReference type="CDD" id="cd05466">
    <property type="entry name" value="PBP2_LTTR_substrate"/>
    <property type="match status" value="1"/>
</dbReference>
<dbReference type="Pfam" id="PF03466">
    <property type="entry name" value="LysR_substrate"/>
    <property type="match status" value="1"/>
</dbReference>
<dbReference type="AlphaFoldDB" id="A0A7W7WE91"/>
<evidence type="ECO:0000256" key="4">
    <source>
        <dbReference type="ARBA" id="ARBA00023163"/>
    </source>
</evidence>
<organism evidence="6 7">
    <name type="scientific">Streptosporangium album</name>
    <dbReference type="NCBI Taxonomy" id="47479"/>
    <lineage>
        <taxon>Bacteria</taxon>
        <taxon>Bacillati</taxon>
        <taxon>Actinomycetota</taxon>
        <taxon>Actinomycetes</taxon>
        <taxon>Streptosporangiales</taxon>
        <taxon>Streptosporangiaceae</taxon>
        <taxon>Streptosporangium</taxon>
    </lineage>
</organism>
<evidence type="ECO:0000313" key="7">
    <source>
        <dbReference type="Proteomes" id="UP000534286"/>
    </source>
</evidence>
<reference evidence="6 7" key="1">
    <citation type="submission" date="2020-08" db="EMBL/GenBank/DDBJ databases">
        <title>Sequencing the genomes of 1000 actinobacteria strains.</title>
        <authorList>
            <person name="Klenk H.-P."/>
        </authorList>
    </citation>
    <scope>NUCLEOTIDE SEQUENCE [LARGE SCALE GENOMIC DNA]</scope>
    <source>
        <strain evidence="6 7">DSM 43023</strain>
    </source>
</reference>
<dbReference type="InterPro" id="IPR036388">
    <property type="entry name" value="WH-like_DNA-bd_sf"/>
</dbReference>
<evidence type="ECO:0000256" key="1">
    <source>
        <dbReference type="ARBA" id="ARBA00009437"/>
    </source>
</evidence>
<dbReference type="EMBL" id="JACHJU010000005">
    <property type="protein sequence ID" value="MBB4943200.1"/>
    <property type="molecule type" value="Genomic_DNA"/>
</dbReference>
<accession>A0A7W7WE91</accession>
<dbReference type="GO" id="GO:0003677">
    <property type="term" value="F:DNA binding"/>
    <property type="evidence" value="ECO:0007669"/>
    <property type="project" value="UniProtKB-KW"/>
</dbReference>
<keyword evidence="7" id="KW-1185">Reference proteome</keyword>
<dbReference type="PRINTS" id="PR00039">
    <property type="entry name" value="HTHLYSR"/>
</dbReference>
<evidence type="ECO:0000259" key="5">
    <source>
        <dbReference type="PROSITE" id="PS50931"/>
    </source>
</evidence>
<comment type="similarity">
    <text evidence="1">Belongs to the LysR transcriptional regulatory family.</text>
</comment>
<proteinExistence type="inferred from homology"/>
<dbReference type="SUPFAM" id="SSF46785">
    <property type="entry name" value="Winged helix' DNA-binding domain"/>
    <property type="match status" value="1"/>
</dbReference>
<dbReference type="InterPro" id="IPR005119">
    <property type="entry name" value="LysR_subst-bd"/>
</dbReference>
<sequence length="295" mass="31909">MTHEDLTAGELRILAAVERERSFSAAAIRLGLTQSAVSYAVRAAERKIGMVLFQRGRNGARPTAAGTAAVGHARRILRLMDVMRAEAHAASTGETTGNIKVAAFRSAAFHLLPMVLARFARRYPKVTVDVRIVQEIGRGIAGEVLEGRADLGIVTFPSRVAGLVGRDLFAEPYVLAYPAGHPDPRSLPMIDWHENCSVETKRWLDRQAWIPPSDIQVEDDGVVLSMVGYGLGSAIVPRLTLVDAPPKVAMEELDAAPPIRRVGYVTTSEMANSAVVRELVGELRAHCAKRFAAVG</sequence>
<dbReference type="GO" id="GO:0032993">
    <property type="term" value="C:protein-DNA complex"/>
    <property type="evidence" value="ECO:0007669"/>
    <property type="project" value="TreeGrafter"/>
</dbReference>
<evidence type="ECO:0000256" key="2">
    <source>
        <dbReference type="ARBA" id="ARBA00023015"/>
    </source>
</evidence>
<dbReference type="Pfam" id="PF00126">
    <property type="entry name" value="HTH_1"/>
    <property type="match status" value="1"/>
</dbReference>
<dbReference type="InterPro" id="IPR036390">
    <property type="entry name" value="WH_DNA-bd_sf"/>
</dbReference>
<feature type="domain" description="HTH lysR-type" evidence="5">
    <location>
        <begin position="6"/>
        <end position="63"/>
    </location>
</feature>
<keyword evidence="3 6" id="KW-0238">DNA-binding</keyword>
<dbReference type="PROSITE" id="PS50931">
    <property type="entry name" value="HTH_LYSR"/>
    <property type="match status" value="1"/>
</dbReference>
<comment type="caution">
    <text evidence="6">The sequence shown here is derived from an EMBL/GenBank/DDBJ whole genome shotgun (WGS) entry which is preliminary data.</text>
</comment>
<evidence type="ECO:0000256" key="3">
    <source>
        <dbReference type="ARBA" id="ARBA00023125"/>
    </source>
</evidence>
<dbReference type="PANTHER" id="PTHR30346:SF28">
    <property type="entry name" value="HTH-TYPE TRANSCRIPTIONAL REGULATOR CYNR"/>
    <property type="match status" value="1"/>
</dbReference>
<keyword evidence="4" id="KW-0804">Transcription</keyword>
<evidence type="ECO:0000313" key="6">
    <source>
        <dbReference type="EMBL" id="MBB4943200.1"/>
    </source>
</evidence>
<dbReference type="Gene3D" id="3.40.190.10">
    <property type="entry name" value="Periplasmic binding protein-like II"/>
    <property type="match status" value="2"/>
</dbReference>
<dbReference type="RefSeq" id="WP_184759105.1">
    <property type="nucleotide sequence ID" value="NZ_BAABEK010000038.1"/>
</dbReference>